<feature type="transmembrane region" description="Helical" evidence="1">
    <location>
        <begin position="236"/>
        <end position="253"/>
    </location>
</feature>
<evidence type="ECO:0000313" key="3">
    <source>
        <dbReference type="Proteomes" id="UP001596011"/>
    </source>
</evidence>
<feature type="transmembrane region" description="Helical" evidence="1">
    <location>
        <begin position="169"/>
        <end position="191"/>
    </location>
</feature>
<feature type="transmembrane region" description="Helical" evidence="1">
    <location>
        <begin position="131"/>
        <end position="149"/>
    </location>
</feature>
<dbReference type="Proteomes" id="UP001596011">
    <property type="component" value="Unassembled WGS sequence"/>
</dbReference>
<gene>
    <name evidence="2" type="ORF">ACFO6V_07680</name>
</gene>
<organism evidence="2 3">
    <name type="scientific">Promicromonospora alba</name>
    <dbReference type="NCBI Taxonomy" id="1616110"/>
    <lineage>
        <taxon>Bacteria</taxon>
        <taxon>Bacillati</taxon>
        <taxon>Actinomycetota</taxon>
        <taxon>Actinomycetes</taxon>
        <taxon>Micrococcales</taxon>
        <taxon>Promicromonosporaceae</taxon>
        <taxon>Promicromonospora</taxon>
    </lineage>
</organism>
<proteinExistence type="predicted"/>
<feature type="transmembrane region" description="Helical" evidence="1">
    <location>
        <begin position="259"/>
        <end position="276"/>
    </location>
</feature>
<name>A0ABV9HDS2_9MICO</name>
<keyword evidence="1" id="KW-0812">Transmembrane</keyword>
<feature type="transmembrane region" description="Helical" evidence="1">
    <location>
        <begin position="197"/>
        <end position="215"/>
    </location>
</feature>
<protein>
    <recommendedName>
        <fullName evidence="4">DUF998 domain-containing protein</fullName>
    </recommendedName>
</protein>
<keyword evidence="1" id="KW-0472">Membrane</keyword>
<dbReference type="EMBL" id="JBHSFI010000003">
    <property type="protein sequence ID" value="MFC4628108.1"/>
    <property type="molecule type" value="Genomic_DNA"/>
</dbReference>
<feature type="transmembrane region" description="Helical" evidence="1">
    <location>
        <begin position="94"/>
        <end position="111"/>
    </location>
</feature>
<evidence type="ECO:0008006" key="4">
    <source>
        <dbReference type="Google" id="ProtNLM"/>
    </source>
</evidence>
<keyword evidence="1" id="KW-1133">Transmembrane helix</keyword>
<evidence type="ECO:0000313" key="2">
    <source>
        <dbReference type="EMBL" id="MFC4628108.1"/>
    </source>
</evidence>
<evidence type="ECO:0000256" key="1">
    <source>
        <dbReference type="SAM" id="Phobius"/>
    </source>
</evidence>
<reference evidence="3" key="1">
    <citation type="journal article" date="2019" name="Int. J. Syst. Evol. Microbiol.">
        <title>The Global Catalogue of Microorganisms (GCM) 10K type strain sequencing project: providing services to taxonomists for standard genome sequencing and annotation.</title>
        <authorList>
            <consortium name="The Broad Institute Genomics Platform"/>
            <consortium name="The Broad Institute Genome Sequencing Center for Infectious Disease"/>
            <person name="Wu L."/>
            <person name="Ma J."/>
        </authorList>
    </citation>
    <scope>NUCLEOTIDE SEQUENCE [LARGE SCALE GENOMIC DNA]</scope>
    <source>
        <strain evidence="3">CCUG 42722</strain>
    </source>
</reference>
<dbReference type="RefSeq" id="WP_377133878.1">
    <property type="nucleotide sequence ID" value="NZ_JBHSFI010000003.1"/>
</dbReference>
<sequence length="286" mass="30671">MSNSKDAVAKEIPPAPGPGAGILARETYRHLRLMLVTLPALMFLAILILAFTGQVEGSISAYYLGPIRDVFVGAMVGTAVCLIVYRGSPAFEDYTLNVAGFYAIFVAFVPTGLAESLASLGAEERQEAVNALRITIGAVIAVTIVFVVLERRFGQWSIPDLLERQATRWVFIVTNALGLAFLALVLFRGFADDSFQGIHLAAAVLLFLSLAGAVASHAWPGTFGGTGPGVKTYRTIFFLMLAGILIAGVLLALGSEYTALVLEAWEIACFCAFWVMEAKRTWPATT</sequence>
<keyword evidence="3" id="KW-1185">Reference proteome</keyword>
<feature type="transmembrane region" description="Helical" evidence="1">
    <location>
        <begin position="63"/>
        <end position="85"/>
    </location>
</feature>
<accession>A0ABV9HDS2</accession>
<comment type="caution">
    <text evidence="2">The sequence shown here is derived from an EMBL/GenBank/DDBJ whole genome shotgun (WGS) entry which is preliminary data.</text>
</comment>
<feature type="transmembrane region" description="Helical" evidence="1">
    <location>
        <begin position="33"/>
        <end position="51"/>
    </location>
</feature>